<protein>
    <recommendedName>
        <fullName evidence="4">Dolichyl-phosphate-mannose-protein mannosyltransferase</fullName>
    </recommendedName>
</protein>
<feature type="transmembrane region" description="Helical" evidence="1">
    <location>
        <begin position="146"/>
        <end position="165"/>
    </location>
</feature>
<accession>A0A1H5WL57</accession>
<feature type="transmembrane region" description="Helical" evidence="1">
    <location>
        <begin position="267"/>
        <end position="285"/>
    </location>
</feature>
<gene>
    <name evidence="2" type="ORF">SAMN05421819_1627</name>
</gene>
<sequence length="504" mass="55352">MPSQNPVLPWRYRSVALGIVVAGALVWSIALGRFDPFYTDNPFFSVPALRASLGFPFTYQVSVHAPFVDSLWAYHGPLLPHLLAVLYRWFGFSRAMASVPNFVGGWLAALLLVGFLIRRGYAQACLIFAVLWVGDRAVLEILYARMEGLALLFAAIGLILAVEAAESSSRLAAALCGISCGLALLSHPLCATFSLAAGGSFLLRRQFAVAAFFVLGLALDLLLLLKLWGFRPHDAVRQFLWHAGINRSETHGHGIRSLLGALRWSEGWVACLIVFSIAMAMVIGARSRTEMALVTGTALDLQFLAAYSLFSVPLLFMGATFPYYLVYASIWPLLALAVLLEREWPRWRLAAAVLFVFWLGSVAWNLSRLREQWKFHRALSAHLLVAEVTRDVPEADELMVGSDLYAIPVEAGHRRFALASQLFEPESICAHCYLLVRQRDLDLFPEFAKAALVGSREMLYDGPVFPDGGGSLNLEKVLLLGPVRGSAAVLTGSAGFWEGAGRPR</sequence>
<evidence type="ECO:0000256" key="1">
    <source>
        <dbReference type="SAM" id="Phobius"/>
    </source>
</evidence>
<evidence type="ECO:0000313" key="2">
    <source>
        <dbReference type="EMBL" id="SEG00010.1"/>
    </source>
</evidence>
<feature type="transmembrane region" description="Helical" evidence="1">
    <location>
        <begin position="207"/>
        <end position="228"/>
    </location>
</feature>
<keyword evidence="3" id="KW-1185">Reference proteome</keyword>
<evidence type="ECO:0000313" key="3">
    <source>
        <dbReference type="Proteomes" id="UP000236728"/>
    </source>
</evidence>
<feature type="transmembrane region" description="Helical" evidence="1">
    <location>
        <begin position="321"/>
        <end position="340"/>
    </location>
</feature>
<proteinExistence type="predicted"/>
<keyword evidence="1" id="KW-0472">Membrane</keyword>
<keyword evidence="1" id="KW-1133">Transmembrane helix</keyword>
<reference evidence="2 3" key="1">
    <citation type="submission" date="2016-10" db="EMBL/GenBank/DDBJ databases">
        <authorList>
            <person name="de Groot N.N."/>
        </authorList>
    </citation>
    <scope>NUCLEOTIDE SEQUENCE [LARGE SCALE GENOMIC DNA]</scope>
    <source>
        <strain evidence="2 3">DSM 22489</strain>
    </source>
</reference>
<dbReference type="Proteomes" id="UP000236728">
    <property type="component" value="Unassembled WGS sequence"/>
</dbReference>
<feature type="transmembrane region" description="Helical" evidence="1">
    <location>
        <begin position="12"/>
        <end position="34"/>
    </location>
</feature>
<dbReference type="RefSeq" id="WP_146072071.1">
    <property type="nucleotide sequence ID" value="NZ_FNVA01000002.1"/>
</dbReference>
<feature type="transmembrane region" description="Helical" evidence="1">
    <location>
        <begin position="347"/>
        <end position="366"/>
    </location>
</feature>
<feature type="transmembrane region" description="Helical" evidence="1">
    <location>
        <begin position="171"/>
        <end position="195"/>
    </location>
</feature>
<feature type="transmembrane region" description="Helical" evidence="1">
    <location>
        <begin position="97"/>
        <end position="115"/>
    </location>
</feature>
<keyword evidence="1" id="KW-0812">Transmembrane</keyword>
<organism evidence="2 3">
    <name type="scientific">Bryocella elongata</name>
    <dbReference type="NCBI Taxonomy" id="863522"/>
    <lineage>
        <taxon>Bacteria</taxon>
        <taxon>Pseudomonadati</taxon>
        <taxon>Acidobacteriota</taxon>
        <taxon>Terriglobia</taxon>
        <taxon>Terriglobales</taxon>
        <taxon>Acidobacteriaceae</taxon>
        <taxon>Bryocella</taxon>
    </lineage>
</organism>
<dbReference type="AlphaFoldDB" id="A0A1H5WL57"/>
<dbReference type="EMBL" id="FNVA01000002">
    <property type="protein sequence ID" value="SEG00010.1"/>
    <property type="molecule type" value="Genomic_DNA"/>
</dbReference>
<evidence type="ECO:0008006" key="4">
    <source>
        <dbReference type="Google" id="ProtNLM"/>
    </source>
</evidence>
<feature type="transmembrane region" description="Helical" evidence="1">
    <location>
        <begin position="71"/>
        <end position="90"/>
    </location>
</feature>
<name>A0A1H5WL57_9BACT</name>